<dbReference type="EMBL" id="JANBTW010000041">
    <property type="protein sequence ID" value="KAJ2676269.1"/>
    <property type="molecule type" value="Genomic_DNA"/>
</dbReference>
<evidence type="ECO:0008006" key="4">
    <source>
        <dbReference type="Google" id="ProtNLM"/>
    </source>
</evidence>
<proteinExistence type="predicted"/>
<accession>A0A9W8KWC8</accession>
<feature type="coiled-coil region" evidence="1">
    <location>
        <begin position="97"/>
        <end position="124"/>
    </location>
</feature>
<comment type="caution">
    <text evidence="2">The sequence shown here is derived from an EMBL/GenBank/DDBJ whole genome shotgun (WGS) entry which is preliminary data.</text>
</comment>
<dbReference type="AlphaFoldDB" id="A0A9W8KWC8"/>
<protein>
    <recommendedName>
        <fullName evidence="4">SRA1/Sec31 domain-containing protein</fullName>
    </recommendedName>
</protein>
<evidence type="ECO:0000313" key="2">
    <source>
        <dbReference type="EMBL" id="KAJ2676269.1"/>
    </source>
</evidence>
<organism evidence="2 3">
    <name type="scientific">Coemansia spiralis</name>
    <dbReference type="NCBI Taxonomy" id="417178"/>
    <lineage>
        <taxon>Eukaryota</taxon>
        <taxon>Fungi</taxon>
        <taxon>Fungi incertae sedis</taxon>
        <taxon>Zoopagomycota</taxon>
        <taxon>Kickxellomycotina</taxon>
        <taxon>Kickxellomycetes</taxon>
        <taxon>Kickxellales</taxon>
        <taxon>Kickxellaceae</taxon>
        <taxon>Coemansia</taxon>
    </lineage>
</organism>
<sequence>MPIFSFFKGLLSADDAAVSTQQPVQLPDKVTSDKAETFLPPPPLSTLTTASVVSLKSRVETEKQTTPSIYKDFTGNGHADRGHWNDPPTTVFKTGVQRKQQDVVAEKKEEAVEAEAELPEGRTERIEQTTRVFCNVLDGIEKTEMPPLAVRMAEDTRKRLGLMSERLPALDDTIISMLCAIAMLIEDNRLNEALGKHRELLQAGYNSELKWLVAIKRVIELQQKSLG</sequence>
<gene>
    <name evidence="2" type="ORF">GGI25_003656</name>
</gene>
<keyword evidence="1" id="KW-0175">Coiled coil</keyword>
<dbReference type="OrthoDB" id="542917at2759"/>
<reference evidence="2" key="1">
    <citation type="submission" date="2022-07" db="EMBL/GenBank/DDBJ databases">
        <title>Phylogenomic reconstructions and comparative analyses of Kickxellomycotina fungi.</title>
        <authorList>
            <person name="Reynolds N.K."/>
            <person name="Stajich J.E."/>
            <person name="Barry K."/>
            <person name="Grigoriev I.V."/>
            <person name="Crous P."/>
            <person name="Smith M.E."/>
        </authorList>
    </citation>
    <scope>NUCLEOTIDE SEQUENCE</scope>
    <source>
        <strain evidence="2">NRRL 3115</strain>
    </source>
</reference>
<dbReference type="Proteomes" id="UP001151518">
    <property type="component" value="Unassembled WGS sequence"/>
</dbReference>
<dbReference type="Gene3D" id="1.20.940.10">
    <property type="entry name" value="Functional domain of the splicing factor Prp18"/>
    <property type="match status" value="1"/>
</dbReference>
<name>A0A9W8KWC8_9FUNG</name>
<evidence type="ECO:0000313" key="3">
    <source>
        <dbReference type="Proteomes" id="UP001151518"/>
    </source>
</evidence>
<evidence type="ECO:0000256" key="1">
    <source>
        <dbReference type="SAM" id="Coils"/>
    </source>
</evidence>